<dbReference type="OrthoDB" id="9797498at2"/>
<dbReference type="Gene3D" id="3.20.20.140">
    <property type="entry name" value="Metal-dependent hydrolases"/>
    <property type="match status" value="1"/>
</dbReference>
<accession>A0A0H4PE74</accession>
<dbReference type="KEGG" id="camu:CA2015_3382"/>
<protein>
    <submittedName>
        <fullName evidence="2">Amidohydrolase</fullName>
    </submittedName>
</protein>
<dbReference type="InterPro" id="IPR032466">
    <property type="entry name" value="Metal_Hydrolase"/>
</dbReference>
<sequence length="456" mass="51112">MKSHLINLFLIAILFSCSAKKDSYVLTADQIVFKEVNVIDVKTGSISPAHVIVKGKEIEQIIPLDEEVDFAEARVIEGKGNYLLPGLAEMHAHIPDKAWDDPLVQETLFLYLSNGITTIRGMLGNELHLPLREKAANQEILSPRIYTSSPSLNGNTVPTPEEAREKVKKYAEAGYDFLKLHPGIRKHVFDTIVAASSEYGIPFAGHVSNLVRIRHALTNGYQTIDHADGYIEGLVPESAGINPTENGFFGYNFTDLADPNTISELVALSKENKVWVVPTQSLFERWFSPIPAEELVAQKEMQYMSPQTRENWVNSKNNLTKADNFDEAKWKQFNQIRYQLIKALHEDGQGLLMGSDAPQVFNVPGFSIHHEMQGMLTAGLRPLEILQTGTLNPALYFDGNFGDIEVGMEADLILLRENPLEDLNHMKNPLGVMARGQWIDKKMIKEKLSQIANKHK</sequence>
<dbReference type="PANTHER" id="PTHR43135">
    <property type="entry name" value="ALPHA-D-RIBOSE 1-METHYLPHOSPHONATE 5-TRIPHOSPHATE DIPHOSPHATASE"/>
    <property type="match status" value="1"/>
</dbReference>
<feature type="domain" description="Amidohydrolase-related" evidence="1">
    <location>
        <begin position="82"/>
        <end position="438"/>
    </location>
</feature>
<evidence type="ECO:0000313" key="2">
    <source>
        <dbReference type="EMBL" id="AKP52771.1"/>
    </source>
</evidence>
<keyword evidence="3" id="KW-1185">Reference proteome</keyword>
<evidence type="ECO:0000313" key="3">
    <source>
        <dbReference type="Proteomes" id="UP000036520"/>
    </source>
</evidence>
<dbReference type="Gene3D" id="2.30.40.10">
    <property type="entry name" value="Urease, subunit C, domain 1"/>
    <property type="match status" value="1"/>
</dbReference>
<keyword evidence="2" id="KW-0378">Hydrolase</keyword>
<dbReference type="AlphaFoldDB" id="A0A0H4PE74"/>
<evidence type="ECO:0000259" key="1">
    <source>
        <dbReference type="Pfam" id="PF01979"/>
    </source>
</evidence>
<dbReference type="SUPFAM" id="SSF51338">
    <property type="entry name" value="Composite domain of metallo-dependent hydrolases"/>
    <property type="match status" value="2"/>
</dbReference>
<dbReference type="PROSITE" id="PS51257">
    <property type="entry name" value="PROKAR_LIPOPROTEIN"/>
    <property type="match status" value="1"/>
</dbReference>
<dbReference type="STRING" id="320787.CA2015_3382"/>
<gene>
    <name evidence="2" type="ORF">CA2015_3382</name>
</gene>
<dbReference type="EMBL" id="CP012040">
    <property type="protein sequence ID" value="AKP52771.1"/>
    <property type="molecule type" value="Genomic_DNA"/>
</dbReference>
<dbReference type="InterPro" id="IPR006680">
    <property type="entry name" value="Amidohydro-rel"/>
</dbReference>
<organism evidence="2 3">
    <name type="scientific">Cyclobacterium amurskyense</name>
    <dbReference type="NCBI Taxonomy" id="320787"/>
    <lineage>
        <taxon>Bacteria</taxon>
        <taxon>Pseudomonadati</taxon>
        <taxon>Bacteroidota</taxon>
        <taxon>Cytophagia</taxon>
        <taxon>Cytophagales</taxon>
        <taxon>Cyclobacteriaceae</taxon>
        <taxon>Cyclobacterium</taxon>
    </lineage>
</organism>
<dbReference type="GO" id="GO:0016810">
    <property type="term" value="F:hydrolase activity, acting on carbon-nitrogen (but not peptide) bonds"/>
    <property type="evidence" value="ECO:0007669"/>
    <property type="project" value="InterPro"/>
</dbReference>
<reference evidence="2 3" key="1">
    <citation type="submission" date="2015-07" db="EMBL/GenBank/DDBJ databases">
        <authorList>
            <person name="Kim K.M."/>
        </authorList>
    </citation>
    <scope>NUCLEOTIDE SEQUENCE [LARGE SCALE GENOMIC DNA]</scope>
    <source>
        <strain evidence="2 3">KCTC 12363</strain>
    </source>
</reference>
<dbReference type="InterPro" id="IPR011059">
    <property type="entry name" value="Metal-dep_hydrolase_composite"/>
</dbReference>
<dbReference type="Proteomes" id="UP000036520">
    <property type="component" value="Chromosome"/>
</dbReference>
<dbReference type="PANTHER" id="PTHR43135:SF3">
    <property type="entry name" value="ALPHA-D-RIBOSE 1-METHYLPHOSPHONATE 5-TRIPHOSPHATE DIPHOSPHATASE"/>
    <property type="match status" value="1"/>
</dbReference>
<dbReference type="SUPFAM" id="SSF51556">
    <property type="entry name" value="Metallo-dependent hydrolases"/>
    <property type="match status" value="1"/>
</dbReference>
<dbReference type="InterPro" id="IPR051781">
    <property type="entry name" value="Metallo-dep_Hydrolase"/>
</dbReference>
<name>A0A0H4PE74_9BACT</name>
<dbReference type="Pfam" id="PF01979">
    <property type="entry name" value="Amidohydro_1"/>
    <property type="match status" value="1"/>
</dbReference>
<proteinExistence type="predicted"/>
<dbReference type="RefSeq" id="WP_048642954.1">
    <property type="nucleotide sequence ID" value="NZ_CP012040.1"/>
</dbReference>